<comment type="caution">
    <text evidence="1">The sequence shown here is derived from an EMBL/GenBank/DDBJ whole genome shotgun (WGS) entry which is preliminary data.</text>
</comment>
<proteinExistence type="predicted"/>
<protein>
    <recommendedName>
        <fullName evidence="3">YgiT-type zinc finger domain-containing protein</fullName>
    </recommendedName>
</protein>
<dbReference type="AlphaFoldDB" id="A0A150RNF6"/>
<evidence type="ECO:0000313" key="2">
    <source>
        <dbReference type="Proteomes" id="UP000075515"/>
    </source>
</evidence>
<dbReference type="CDD" id="cd12870">
    <property type="entry name" value="MqsA"/>
    <property type="match status" value="1"/>
</dbReference>
<dbReference type="Gene3D" id="3.10.20.860">
    <property type="match status" value="1"/>
</dbReference>
<accession>A0A150RNF6</accession>
<dbReference type="Proteomes" id="UP000075515">
    <property type="component" value="Unassembled WGS sequence"/>
</dbReference>
<dbReference type="NCBIfam" id="TIGR03831">
    <property type="entry name" value="YgiT_finger"/>
    <property type="match status" value="1"/>
</dbReference>
<reference evidence="1 2" key="1">
    <citation type="submission" date="2014-02" db="EMBL/GenBank/DDBJ databases">
        <title>The small core and large imbalanced accessory genome model reveals a collaborative survival strategy of Sorangium cellulosum strains in nature.</title>
        <authorList>
            <person name="Han K."/>
            <person name="Peng R."/>
            <person name="Blom J."/>
            <person name="Li Y.-Z."/>
        </authorList>
    </citation>
    <scope>NUCLEOTIDE SEQUENCE [LARGE SCALE GENOMIC DNA]</scope>
    <source>
        <strain evidence="1 2">So0149</strain>
    </source>
</reference>
<dbReference type="InterPro" id="IPR022453">
    <property type="entry name" value="Znf_MqsA-type"/>
</dbReference>
<dbReference type="EMBL" id="JEMC01003366">
    <property type="protein sequence ID" value="KYF81814.1"/>
    <property type="molecule type" value="Genomic_DNA"/>
</dbReference>
<sequence length="75" mass="8227">MKCVICKSGDVQAGTTTFTVERDGRTYVLRQVPARVCTQCGEAYFEAEVTKQILEQVEQASRSGAEVAVLHYQAA</sequence>
<dbReference type="InterPro" id="IPR032758">
    <property type="entry name" value="MqsA/HigA-2"/>
</dbReference>
<organism evidence="1 2">
    <name type="scientific">Sorangium cellulosum</name>
    <name type="common">Polyangium cellulosum</name>
    <dbReference type="NCBI Taxonomy" id="56"/>
    <lineage>
        <taxon>Bacteria</taxon>
        <taxon>Pseudomonadati</taxon>
        <taxon>Myxococcota</taxon>
        <taxon>Polyangia</taxon>
        <taxon>Polyangiales</taxon>
        <taxon>Polyangiaceae</taxon>
        <taxon>Sorangium</taxon>
    </lineage>
</organism>
<name>A0A150RNF6_SORCE</name>
<evidence type="ECO:0000313" key="1">
    <source>
        <dbReference type="EMBL" id="KYF81814.1"/>
    </source>
</evidence>
<gene>
    <name evidence="1" type="ORF">BE18_39065</name>
</gene>
<evidence type="ECO:0008006" key="3">
    <source>
        <dbReference type="Google" id="ProtNLM"/>
    </source>
</evidence>
<dbReference type="Pfam" id="PF15731">
    <property type="entry name" value="MqsA_antitoxin"/>
    <property type="match status" value="1"/>
</dbReference>